<name>A0A640KNV9_LEITA</name>
<accession>A0A640KNV9</accession>
<dbReference type="Proteomes" id="UP000419144">
    <property type="component" value="Unassembled WGS sequence"/>
</dbReference>
<reference evidence="1" key="1">
    <citation type="submission" date="2019-11" db="EMBL/GenBank/DDBJ databases">
        <title>Leishmania tarentolae CDS.</title>
        <authorList>
            <person name="Goto Y."/>
            <person name="Yamagishi J."/>
        </authorList>
    </citation>
    <scope>NUCLEOTIDE SEQUENCE [LARGE SCALE GENOMIC DNA]</scope>
    <source>
        <strain evidence="1">Parrot Tar II</strain>
    </source>
</reference>
<dbReference type="VEuPathDB" id="TriTrypDB:LtaPh_3015051"/>
<evidence type="ECO:0000313" key="2">
    <source>
        <dbReference type="Proteomes" id="UP000419144"/>
    </source>
</evidence>
<dbReference type="AlphaFoldDB" id="A0A640KNV9"/>
<comment type="caution">
    <text evidence="1">The sequence shown here is derived from an EMBL/GenBank/DDBJ whole genome shotgun (WGS) entry which is preliminary data.</text>
</comment>
<keyword evidence="2" id="KW-1185">Reference proteome</keyword>
<gene>
    <name evidence="1" type="ORF">LtaPh_3015051</name>
</gene>
<dbReference type="EMBL" id="BLBS01000043">
    <property type="protein sequence ID" value="GET90745.1"/>
    <property type="molecule type" value="Genomic_DNA"/>
</dbReference>
<protein>
    <submittedName>
        <fullName evidence="1">Uncharacterized protein</fullName>
    </submittedName>
</protein>
<sequence length="45" mass="4851">MPGVLLLCGVPAKPPAQYVVQQARGAPSCRLADDMTERLRCPLDL</sequence>
<evidence type="ECO:0000313" key="1">
    <source>
        <dbReference type="EMBL" id="GET90745.1"/>
    </source>
</evidence>
<organism evidence="1 2">
    <name type="scientific">Leishmania tarentolae</name>
    <name type="common">Sauroleishmania tarentolae</name>
    <dbReference type="NCBI Taxonomy" id="5689"/>
    <lineage>
        <taxon>Eukaryota</taxon>
        <taxon>Discoba</taxon>
        <taxon>Euglenozoa</taxon>
        <taxon>Kinetoplastea</taxon>
        <taxon>Metakinetoplastina</taxon>
        <taxon>Trypanosomatida</taxon>
        <taxon>Trypanosomatidae</taxon>
        <taxon>Leishmaniinae</taxon>
        <taxon>Leishmania</taxon>
        <taxon>lizard Leishmania</taxon>
    </lineage>
</organism>
<proteinExistence type="predicted"/>